<evidence type="ECO:0000313" key="4">
    <source>
        <dbReference type="Proteomes" id="UP000887574"/>
    </source>
</evidence>
<comment type="subcellular location">
    <subcellularLocation>
        <location evidence="1">Nucleus</location>
    </subcellularLocation>
</comment>
<protein>
    <submittedName>
        <fullName evidence="5 6">Brinker DNA-binding domain-containing protein</fullName>
    </submittedName>
</protein>
<dbReference type="Gene3D" id="1.10.10.60">
    <property type="entry name" value="Homeodomain-like"/>
    <property type="match status" value="1"/>
</dbReference>
<dbReference type="Proteomes" id="UP000887574">
    <property type="component" value="Unplaced"/>
</dbReference>
<dbReference type="InterPro" id="IPR009057">
    <property type="entry name" value="Homeodomain-like_sf"/>
</dbReference>
<dbReference type="PANTHER" id="PTHR33215:SF13">
    <property type="entry name" value="PROTEIN DISTAL ANTENNA"/>
    <property type="match status" value="1"/>
</dbReference>
<name>A0A915CVN0_9BILA</name>
<keyword evidence="4" id="KW-1185">Reference proteome</keyword>
<organism evidence="4 5">
    <name type="scientific">Ditylenchus dipsaci</name>
    <dbReference type="NCBI Taxonomy" id="166011"/>
    <lineage>
        <taxon>Eukaryota</taxon>
        <taxon>Metazoa</taxon>
        <taxon>Ecdysozoa</taxon>
        <taxon>Nematoda</taxon>
        <taxon>Chromadorea</taxon>
        <taxon>Rhabditida</taxon>
        <taxon>Tylenchina</taxon>
        <taxon>Tylenchomorpha</taxon>
        <taxon>Sphaerularioidea</taxon>
        <taxon>Anguinidae</taxon>
        <taxon>Anguininae</taxon>
        <taxon>Ditylenchus</taxon>
    </lineage>
</organism>
<sequence length="81" mass="9588">MSNSEQDGSGSRKRKAYPTEKKLQAVDYANKYSKVSASRKFNVSRSRIQKWVKQEAELREERDWMEQVGIFPLQNSMMNWL</sequence>
<reference evidence="5 6" key="1">
    <citation type="submission" date="2022-11" db="UniProtKB">
        <authorList>
            <consortium name="WormBaseParasite"/>
        </authorList>
    </citation>
    <scope>IDENTIFICATION</scope>
</reference>
<feature type="region of interest" description="Disordered" evidence="2">
    <location>
        <begin position="1"/>
        <end position="20"/>
    </location>
</feature>
<dbReference type="InterPro" id="IPR051839">
    <property type="entry name" value="RD_transcriptional_regulator"/>
</dbReference>
<dbReference type="Pfam" id="PF09607">
    <property type="entry name" value="BrkDBD"/>
    <property type="match status" value="1"/>
</dbReference>
<dbReference type="SUPFAM" id="SSF46689">
    <property type="entry name" value="Homeodomain-like"/>
    <property type="match status" value="1"/>
</dbReference>
<evidence type="ECO:0000256" key="1">
    <source>
        <dbReference type="ARBA" id="ARBA00004123"/>
    </source>
</evidence>
<evidence type="ECO:0000313" key="5">
    <source>
        <dbReference type="WBParaSite" id="jg13099"/>
    </source>
</evidence>
<feature type="domain" description="Brinker DNA-binding" evidence="3">
    <location>
        <begin position="14"/>
        <end position="60"/>
    </location>
</feature>
<evidence type="ECO:0000313" key="6">
    <source>
        <dbReference type="WBParaSite" id="jg9303"/>
    </source>
</evidence>
<dbReference type="InterPro" id="IPR018586">
    <property type="entry name" value="Brinker_DNA-bd"/>
</dbReference>
<dbReference type="PANTHER" id="PTHR33215">
    <property type="entry name" value="PROTEIN DISTAL ANTENNA"/>
    <property type="match status" value="1"/>
</dbReference>
<dbReference type="AlphaFoldDB" id="A0A915CVN0"/>
<proteinExistence type="predicted"/>
<dbReference type="WBParaSite" id="jg9303">
    <property type="protein sequence ID" value="jg9303"/>
    <property type="gene ID" value="jg9303"/>
</dbReference>
<accession>A0A915CVN0</accession>
<dbReference type="WBParaSite" id="jg13099">
    <property type="protein sequence ID" value="jg13099"/>
    <property type="gene ID" value="jg13099"/>
</dbReference>
<dbReference type="GO" id="GO:0005634">
    <property type="term" value="C:nucleus"/>
    <property type="evidence" value="ECO:0007669"/>
    <property type="project" value="UniProtKB-SubCell"/>
</dbReference>
<evidence type="ECO:0000259" key="3">
    <source>
        <dbReference type="Pfam" id="PF09607"/>
    </source>
</evidence>
<evidence type="ECO:0000256" key="2">
    <source>
        <dbReference type="SAM" id="MobiDB-lite"/>
    </source>
</evidence>